<keyword evidence="4 12" id="KW-0349">Heme</keyword>
<dbReference type="PANTHER" id="PTHR24287:SF17">
    <property type="entry name" value="P450, PUTATIVE (EUROFUNG)-RELATED"/>
    <property type="match status" value="1"/>
</dbReference>
<sequence>MATIPWKAIDESLSLKWKIIVTLLTIYTLHIIGTRITTKRARRKFREQHGCAPVTYQLPLKDPVFGIDFILKLMRVFKEKRLLETFANDFYKTIGITFLVERGSQQTIFTIDPENIKTVLALKFKDYGLAFRAPLFNPVTGGGMFVSDGEEWAHSRALMRPTFARDQVADLELTNRHVTDLVSKIPINTTFNLQELLLDFTMDTGTQFLFGKSTDTLCNPTKASQEFTKAFDFTLKDVAYQARLGPLRRFQGSRSKALEAYQVCRSYVEHYVDQAMALRTSTLAREVPRENESNNRHGSLLRQLASSGVSKEKIRAELLSVLIAARDTISNLLGNLFFILARRPDIWTKIRDEVKHLDTNEPTYEQLRHLTYAKYCINESLRLHPPVPSNGRMAYRDTILPHGGGPNGDHPIHVPKGSMVNYTVYAMHRRKDLYGQDAEEFRPEIWESLRPSWFFLPFNGGPRICLGQQYAITESLLVIMRFAQEFTSIQSMDPKPWTEEIALGCGNANAILSHRRPTQSNRPITPKVWSSVVAWVQAGGDQGAALLAPKQLLTIAGNSHGPPAFGVGVNVSVKKPVDLGKSIKMSVRDGRPHFAEAMPVRAIDASAFEIRTDGSFTVSEAKNMNLIVGLGVPQSDGDDEGKGFAGSSAVFTLQPNQSYKISPRWPST</sequence>
<gene>
    <name evidence="15" type="ORF">FGLOB1_10766</name>
</gene>
<dbReference type="GO" id="GO:0020037">
    <property type="term" value="F:heme binding"/>
    <property type="evidence" value="ECO:0007669"/>
    <property type="project" value="InterPro"/>
</dbReference>
<keyword evidence="10 13" id="KW-0503">Monooxygenase</keyword>
<dbReference type="InterPro" id="IPR047146">
    <property type="entry name" value="Cyt_P450_E_CYP52_fungi"/>
</dbReference>
<evidence type="ECO:0000313" key="16">
    <source>
        <dbReference type="Proteomes" id="UP000532311"/>
    </source>
</evidence>
<feature type="binding site" description="axial binding residue" evidence="12">
    <location>
        <position position="465"/>
    </location>
    <ligand>
        <name>heme</name>
        <dbReference type="ChEBI" id="CHEBI:30413"/>
    </ligand>
    <ligandPart>
        <name>Fe</name>
        <dbReference type="ChEBI" id="CHEBI:18248"/>
    </ligandPart>
</feature>
<comment type="caution">
    <text evidence="15">The sequence shown here is derived from an EMBL/GenBank/DDBJ whole genome shotgun (WGS) entry which is preliminary data.</text>
</comment>
<name>A0A8H5XUY2_9HYPO</name>
<evidence type="ECO:0000313" key="15">
    <source>
        <dbReference type="EMBL" id="KAF5700458.1"/>
    </source>
</evidence>
<evidence type="ECO:0000256" key="14">
    <source>
        <dbReference type="SAM" id="Phobius"/>
    </source>
</evidence>
<keyword evidence="11 14" id="KW-0472">Membrane</keyword>
<evidence type="ECO:0000256" key="7">
    <source>
        <dbReference type="ARBA" id="ARBA00022989"/>
    </source>
</evidence>
<evidence type="ECO:0000256" key="13">
    <source>
        <dbReference type="RuleBase" id="RU000461"/>
    </source>
</evidence>
<keyword evidence="6 12" id="KW-0479">Metal-binding</keyword>
<dbReference type="PRINTS" id="PR01239">
    <property type="entry name" value="EP450IICYP52"/>
</dbReference>
<comment type="similarity">
    <text evidence="3 13">Belongs to the cytochrome P450 family.</text>
</comment>
<evidence type="ECO:0000256" key="11">
    <source>
        <dbReference type="ARBA" id="ARBA00023136"/>
    </source>
</evidence>
<evidence type="ECO:0000256" key="6">
    <source>
        <dbReference type="ARBA" id="ARBA00022723"/>
    </source>
</evidence>
<dbReference type="GO" id="GO:0005506">
    <property type="term" value="F:iron ion binding"/>
    <property type="evidence" value="ECO:0007669"/>
    <property type="project" value="InterPro"/>
</dbReference>
<evidence type="ECO:0000256" key="2">
    <source>
        <dbReference type="ARBA" id="ARBA00004167"/>
    </source>
</evidence>
<dbReference type="PRINTS" id="PR00464">
    <property type="entry name" value="EP450II"/>
</dbReference>
<dbReference type="InterPro" id="IPR002402">
    <property type="entry name" value="Cyt_P450_E_grp-II"/>
</dbReference>
<dbReference type="InterPro" id="IPR017972">
    <property type="entry name" value="Cyt_P450_CS"/>
</dbReference>
<dbReference type="InterPro" id="IPR036396">
    <property type="entry name" value="Cyt_P450_sf"/>
</dbReference>
<reference evidence="15 16" key="1">
    <citation type="submission" date="2020-05" db="EMBL/GenBank/DDBJ databases">
        <title>Identification and distribution of gene clusters putatively required for synthesis of sphingolipid metabolism inhibitors in phylogenetically diverse species of the filamentous fungus Fusarium.</title>
        <authorList>
            <person name="Kim H.-S."/>
            <person name="Busman M."/>
            <person name="Brown D.W."/>
            <person name="Divon H."/>
            <person name="Uhlig S."/>
            <person name="Proctor R.H."/>
        </authorList>
    </citation>
    <scope>NUCLEOTIDE SEQUENCE [LARGE SCALE GENOMIC DNA]</scope>
    <source>
        <strain evidence="15 16">NRRL 26131</strain>
    </source>
</reference>
<proteinExistence type="inferred from homology"/>
<dbReference type="EMBL" id="JAAQPF010000526">
    <property type="protein sequence ID" value="KAF5700458.1"/>
    <property type="molecule type" value="Genomic_DNA"/>
</dbReference>
<keyword evidence="7 14" id="KW-1133">Transmembrane helix</keyword>
<accession>A0A8H5XUY2</accession>
<evidence type="ECO:0000256" key="5">
    <source>
        <dbReference type="ARBA" id="ARBA00022692"/>
    </source>
</evidence>
<evidence type="ECO:0000256" key="10">
    <source>
        <dbReference type="ARBA" id="ARBA00023033"/>
    </source>
</evidence>
<evidence type="ECO:0000256" key="9">
    <source>
        <dbReference type="ARBA" id="ARBA00023004"/>
    </source>
</evidence>
<keyword evidence="5 14" id="KW-0812">Transmembrane</keyword>
<keyword evidence="8 13" id="KW-0560">Oxidoreductase</keyword>
<dbReference type="GO" id="GO:0016712">
    <property type="term" value="F:oxidoreductase activity, acting on paired donors, with incorporation or reduction of molecular oxygen, reduced flavin or flavoprotein as one donor, and incorporation of one atom of oxygen"/>
    <property type="evidence" value="ECO:0007669"/>
    <property type="project" value="InterPro"/>
</dbReference>
<dbReference type="Gene3D" id="1.10.630.10">
    <property type="entry name" value="Cytochrome P450"/>
    <property type="match status" value="1"/>
</dbReference>
<dbReference type="InterPro" id="IPR002974">
    <property type="entry name" value="Cyt_P450_E_CYP52_ascomycetes"/>
</dbReference>
<organism evidence="15 16">
    <name type="scientific">Fusarium globosum</name>
    <dbReference type="NCBI Taxonomy" id="78864"/>
    <lineage>
        <taxon>Eukaryota</taxon>
        <taxon>Fungi</taxon>
        <taxon>Dikarya</taxon>
        <taxon>Ascomycota</taxon>
        <taxon>Pezizomycotina</taxon>
        <taxon>Sordariomycetes</taxon>
        <taxon>Hypocreomycetidae</taxon>
        <taxon>Hypocreales</taxon>
        <taxon>Nectriaceae</taxon>
        <taxon>Fusarium</taxon>
        <taxon>Fusarium fujikuroi species complex</taxon>
    </lineage>
</organism>
<evidence type="ECO:0000256" key="1">
    <source>
        <dbReference type="ARBA" id="ARBA00001971"/>
    </source>
</evidence>
<dbReference type="PROSITE" id="PS00086">
    <property type="entry name" value="CYTOCHROME_P450"/>
    <property type="match status" value="1"/>
</dbReference>
<keyword evidence="9 12" id="KW-0408">Iron</keyword>
<evidence type="ECO:0000256" key="8">
    <source>
        <dbReference type="ARBA" id="ARBA00023002"/>
    </source>
</evidence>
<dbReference type="AlphaFoldDB" id="A0A8H5XUY2"/>
<dbReference type="PANTHER" id="PTHR24287">
    <property type="entry name" value="P450, PUTATIVE (EUROFUNG)-RELATED"/>
    <property type="match status" value="1"/>
</dbReference>
<dbReference type="Pfam" id="PF00067">
    <property type="entry name" value="p450"/>
    <property type="match status" value="1"/>
</dbReference>
<dbReference type="InterPro" id="IPR001128">
    <property type="entry name" value="Cyt_P450"/>
</dbReference>
<dbReference type="CDD" id="cd11063">
    <property type="entry name" value="CYP52"/>
    <property type="match status" value="1"/>
</dbReference>
<keyword evidence="16" id="KW-1185">Reference proteome</keyword>
<protein>
    <submittedName>
        <fullName evidence="15">Cytochrome P450 monooxygenase 52A13</fullName>
    </submittedName>
</protein>
<evidence type="ECO:0000256" key="3">
    <source>
        <dbReference type="ARBA" id="ARBA00010617"/>
    </source>
</evidence>
<dbReference type="GO" id="GO:0016020">
    <property type="term" value="C:membrane"/>
    <property type="evidence" value="ECO:0007669"/>
    <property type="project" value="UniProtKB-SubCell"/>
</dbReference>
<dbReference type="SUPFAM" id="SSF48264">
    <property type="entry name" value="Cytochrome P450"/>
    <property type="match status" value="1"/>
</dbReference>
<feature type="transmembrane region" description="Helical" evidence="14">
    <location>
        <begin position="15"/>
        <end position="36"/>
    </location>
</feature>
<evidence type="ECO:0000256" key="4">
    <source>
        <dbReference type="ARBA" id="ARBA00022617"/>
    </source>
</evidence>
<dbReference type="Proteomes" id="UP000532311">
    <property type="component" value="Unassembled WGS sequence"/>
</dbReference>
<evidence type="ECO:0000256" key="12">
    <source>
        <dbReference type="PIRSR" id="PIRSR602402-1"/>
    </source>
</evidence>
<comment type="cofactor">
    <cofactor evidence="1 12">
        <name>heme</name>
        <dbReference type="ChEBI" id="CHEBI:30413"/>
    </cofactor>
</comment>
<dbReference type="PRINTS" id="PR00385">
    <property type="entry name" value="P450"/>
</dbReference>
<comment type="subcellular location">
    <subcellularLocation>
        <location evidence="2">Membrane</location>
        <topology evidence="2">Single-pass membrane protein</topology>
    </subcellularLocation>
</comment>